<dbReference type="EMBL" id="JAAKZW010000021">
    <property type="protein sequence ID" value="NGO75832.1"/>
    <property type="molecule type" value="Genomic_DNA"/>
</dbReference>
<dbReference type="Pfam" id="PF00144">
    <property type="entry name" value="Beta-lactamase"/>
    <property type="match status" value="1"/>
</dbReference>
<organism evidence="3 4">
    <name type="scientific">Streptomyces mesophilus</name>
    <dbReference type="NCBI Taxonomy" id="1775132"/>
    <lineage>
        <taxon>Bacteria</taxon>
        <taxon>Bacillati</taxon>
        <taxon>Actinomycetota</taxon>
        <taxon>Actinomycetes</taxon>
        <taxon>Kitasatosporales</taxon>
        <taxon>Streptomycetaceae</taxon>
        <taxon>Streptomyces</taxon>
    </lineage>
</organism>
<dbReference type="SUPFAM" id="SSF56601">
    <property type="entry name" value="beta-lactamase/transpeptidase-like"/>
    <property type="match status" value="1"/>
</dbReference>
<accession>A0A6G4XF76</accession>
<evidence type="ECO:0000259" key="2">
    <source>
        <dbReference type="Pfam" id="PF00144"/>
    </source>
</evidence>
<feature type="region of interest" description="Disordered" evidence="1">
    <location>
        <begin position="1"/>
        <end position="45"/>
    </location>
</feature>
<name>A0A6G4XF76_9ACTN</name>
<protein>
    <submittedName>
        <fullName evidence="3">Serine hydrolase</fullName>
    </submittedName>
</protein>
<evidence type="ECO:0000256" key="1">
    <source>
        <dbReference type="SAM" id="MobiDB-lite"/>
    </source>
</evidence>
<dbReference type="InterPro" id="IPR012338">
    <property type="entry name" value="Beta-lactam/transpept-like"/>
</dbReference>
<dbReference type="InterPro" id="IPR050491">
    <property type="entry name" value="AmpC-like"/>
</dbReference>
<dbReference type="PANTHER" id="PTHR46825">
    <property type="entry name" value="D-ALANYL-D-ALANINE-CARBOXYPEPTIDASE/ENDOPEPTIDASE AMPH"/>
    <property type="match status" value="1"/>
</dbReference>
<dbReference type="Gene3D" id="3.40.710.10">
    <property type="entry name" value="DD-peptidase/beta-lactamase superfamily"/>
    <property type="match status" value="1"/>
</dbReference>
<feature type="domain" description="Beta-lactamase-related" evidence="2">
    <location>
        <begin position="97"/>
        <end position="370"/>
    </location>
</feature>
<dbReference type="InterPro" id="IPR001466">
    <property type="entry name" value="Beta-lactam-related"/>
</dbReference>
<evidence type="ECO:0000313" key="3">
    <source>
        <dbReference type="EMBL" id="NGO75832.1"/>
    </source>
</evidence>
<feature type="region of interest" description="Disordered" evidence="1">
    <location>
        <begin position="282"/>
        <end position="305"/>
    </location>
</feature>
<dbReference type="RefSeq" id="WP_165331344.1">
    <property type="nucleotide sequence ID" value="NZ_JAAKZW010000021.1"/>
</dbReference>
<gene>
    <name evidence="3" type="ORF">G6045_09130</name>
</gene>
<keyword evidence="3" id="KW-0378">Hydrolase</keyword>
<dbReference type="Proteomes" id="UP000481109">
    <property type="component" value="Unassembled WGS sequence"/>
</dbReference>
<evidence type="ECO:0000313" key="4">
    <source>
        <dbReference type="Proteomes" id="UP000481109"/>
    </source>
</evidence>
<sequence length="433" mass="45410">MTDDDARPAAAAPDLRTAPAAFDVRTVPADAPPPRTSTRRTATTPGPAVFVAVGALLAATLTGCDAADRPTVPSPAPSVTASPGPAYDFGPQSILVELVELSRVPGAAALVTREGGMSWFGAAGRATLGSARPPRREDHFRIGELTETFLAVVILQLAAEGRLRLSDPVEAHLPGLLGGNGHDGRRITLLHLLVHTAGLHPYMEDPDSPYRAFDRRLAPADLVRLGLAHPTDSIRPGASYRHAHTHYVVLGMVIEKLTGRSYAAEVERRLIDPLKLTGTSFPGARRTLPAPHGSAYSGTPGGLTDRTELDPSGLGAGGQLISTLDDLNRFYSALLGGRVLPKPQLARMLDTSDGLGHEGVGLTPWEVSCKAPLYARSSIIAGTQVLTVAAEGGGHAVTLFVNADGDLALGPQDDILELEFCGRRSPGRPTEPS</sequence>
<proteinExistence type="predicted"/>
<dbReference type="AlphaFoldDB" id="A0A6G4XF76"/>
<reference evidence="3 4" key="1">
    <citation type="submission" date="2020-02" db="EMBL/GenBank/DDBJ databases">
        <title>Whole-genome analyses of novel actinobacteria.</title>
        <authorList>
            <person name="Sahin N."/>
            <person name="Tokatli A."/>
        </authorList>
    </citation>
    <scope>NUCLEOTIDE SEQUENCE [LARGE SCALE GENOMIC DNA]</scope>
    <source>
        <strain evidence="3 4">YC504</strain>
    </source>
</reference>
<dbReference type="PANTHER" id="PTHR46825:SF7">
    <property type="entry name" value="D-ALANYL-D-ALANINE CARBOXYPEPTIDASE"/>
    <property type="match status" value="1"/>
</dbReference>
<keyword evidence="4" id="KW-1185">Reference proteome</keyword>
<dbReference type="GO" id="GO:0016787">
    <property type="term" value="F:hydrolase activity"/>
    <property type="evidence" value="ECO:0007669"/>
    <property type="project" value="UniProtKB-KW"/>
</dbReference>
<feature type="compositionally biased region" description="Low complexity" evidence="1">
    <location>
        <begin position="8"/>
        <end position="21"/>
    </location>
</feature>
<comment type="caution">
    <text evidence="3">The sequence shown here is derived from an EMBL/GenBank/DDBJ whole genome shotgun (WGS) entry which is preliminary data.</text>
</comment>